<feature type="binding site" evidence="7">
    <location>
        <begin position="221"/>
        <end position="223"/>
    </location>
    <ligand>
        <name>ATP</name>
        <dbReference type="ChEBI" id="CHEBI:30616"/>
    </ligand>
</feature>
<dbReference type="Gene3D" id="2.40.50.140">
    <property type="entry name" value="Nucleic acid-binding proteins"/>
    <property type="match status" value="1"/>
</dbReference>
<keyword evidence="5 7" id="KW-0648">Protein biosynthesis</keyword>
<dbReference type="SUPFAM" id="SSF55261">
    <property type="entry name" value="GAD domain-like"/>
    <property type="match status" value="1"/>
</dbReference>
<sequence length="593" mass="66633">MHAFRSHTCDDLRIDAVGETVKLSGWVHRKRDHGGVLFIDLRDNYGFTQCVLDTDSKAFEACDAVRAESVITIIGRVKARSEETINSSMNTGDIEVYVDEMEVQGAAQELPMPVFGDVEYPEDVRLKYRFLDLRRERLHKNILLRSNVISSIRRRMTEMNFTEFQTPILTASSPEGARDFLVPARQHPGKFYALPQAPQQFKQLLMVSGFDKYFQIAPCFRDEDARADRSPGEFYQLDIEMSFVTQDDVFNAIEPVLVGIFEEFSDKKVTQAPFPRIPYKESMLKYGNDKPDLRNPILIEDVTEQFRGSGFTIFANMIENGSVVRAVPAPGAGAKSRKFFDSMNDWARKEGYAGLGYIKITNGVAGGPIAKNLGEERTQAIIDQLGLGENDGVFFACDKESGAAKLAGVARTKVGEDLELIPNDRYDFCWIVDYPMFEYDEDNKKIDFSHNPFSMPQGGMEALETQDPLDVLAYQYDIVVNGIELSSGAIRNHQPEVMIKAFGIAGYGEDVVEEEFGGMLNAFKYGAPPHGGLAPGVDRMVMLLADEPNIREVIVFPMNQKAEDLMMNAPSTVEPKQLRELHIRTVEPVKEEE</sequence>
<dbReference type="InterPro" id="IPR012340">
    <property type="entry name" value="NA-bd_OB-fold"/>
</dbReference>
<comment type="caution">
    <text evidence="7">Lacks conserved residue(s) required for the propagation of feature annotation.</text>
</comment>
<dbReference type="PANTHER" id="PTHR22594:SF5">
    <property type="entry name" value="ASPARTATE--TRNA LIGASE, MITOCHONDRIAL"/>
    <property type="match status" value="1"/>
</dbReference>
<feature type="binding site" evidence="7">
    <location>
        <begin position="536"/>
        <end position="539"/>
    </location>
    <ligand>
        <name>ATP</name>
        <dbReference type="ChEBI" id="CHEBI:30616"/>
    </ligand>
</feature>
<dbReference type="KEGG" id="tmk:QGN29_11540"/>
<feature type="binding site" evidence="7">
    <location>
        <position position="175"/>
    </location>
    <ligand>
        <name>L-aspartate</name>
        <dbReference type="ChEBI" id="CHEBI:29991"/>
    </ligand>
</feature>
<dbReference type="GO" id="GO:0003676">
    <property type="term" value="F:nucleic acid binding"/>
    <property type="evidence" value="ECO:0007669"/>
    <property type="project" value="InterPro"/>
</dbReference>
<comment type="function">
    <text evidence="7">Aspartyl-tRNA synthetase with relaxed tRNA specificity since it is able to aspartylate not only its cognate tRNA(Asp) but also tRNA(Asn). Reaction proceeds in two steps: L-aspartate is first activated by ATP to form Asp-AMP and then transferred to the acceptor end of tRNA(Asp/Asn).</text>
</comment>
<keyword evidence="6 7" id="KW-0030">Aminoacyl-tRNA synthetase</keyword>
<keyword evidence="2 7" id="KW-0436">Ligase</keyword>
<evidence type="ECO:0000313" key="9">
    <source>
        <dbReference type="EMBL" id="WND02183.1"/>
    </source>
</evidence>
<dbReference type="Proteomes" id="UP001268683">
    <property type="component" value="Chromosome"/>
</dbReference>
<dbReference type="RefSeq" id="WP_310798018.1">
    <property type="nucleotide sequence ID" value="NZ_CP123872.1"/>
</dbReference>
<keyword evidence="4 7" id="KW-0067">ATP-binding</keyword>
<dbReference type="Gene3D" id="3.30.930.10">
    <property type="entry name" value="Bira Bifunctional Protein, Domain 2"/>
    <property type="match status" value="1"/>
</dbReference>
<comment type="catalytic activity">
    <reaction evidence="7">
        <text>tRNA(Asx) + L-aspartate + ATP = L-aspartyl-tRNA(Asx) + AMP + diphosphate</text>
        <dbReference type="Rhea" id="RHEA:18349"/>
        <dbReference type="Rhea" id="RHEA-COMP:9710"/>
        <dbReference type="Rhea" id="RHEA-COMP:9711"/>
        <dbReference type="ChEBI" id="CHEBI:29991"/>
        <dbReference type="ChEBI" id="CHEBI:30616"/>
        <dbReference type="ChEBI" id="CHEBI:33019"/>
        <dbReference type="ChEBI" id="CHEBI:78442"/>
        <dbReference type="ChEBI" id="CHEBI:78516"/>
        <dbReference type="ChEBI" id="CHEBI:456215"/>
        <dbReference type="EC" id="6.1.1.23"/>
    </reaction>
</comment>
<keyword evidence="3 7" id="KW-0547">Nucleotide-binding</keyword>
<feature type="site" description="Important for tRNA non-discrimination" evidence="7">
    <location>
        <position position="33"/>
    </location>
</feature>
<dbReference type="NCBIfam" id="TIGR00459">
    <property type="entry name" value="aspS_bact"/>
    <property type="match status" value="1"/>
</dbReference>
<reference evidence="9" key="1">
    <citation type="submission" date="2023-04" db="EMBL/GenBank/DDBJ databases">
        <title>Complete genome sequence of Temperatibacter marinus.</title>
        <authorList>
            <person name="Rong J.-C."/>
            <person name="Yi M.-L."/>
            <person name="Zhao Q."/>
        </authorList>
    </citation>
    <scope>NUCLEOTIDE SEQUENCE</scope>
    <source>
        <strain evidence="9">NBRC 110045</strain>
    </source>
</reference>
<evidence type="ECO:0000256" key="3">
    <source>
        <dbReference type="ARBA" id="ARBA00022741"/>
    </source>
</evidence>
<dbReference type="Pfam" id="PF02938">
    <property type="entry name" value="GAD"/>
    <property type="match status" value="1"/>
</dbReference>
<organism evidence="9 10">
    <name type="scientific">Temperatibacter marinus</name>
    <dbReference type="NCBI Taxonomy" id="1456591"/>
    <lineage>
        <taxon>Bacteria</taxon>
        <taxon>Pseudomonadati</taxon>
        <taxon>Pseudomonadota</taxon>
        <taxon>Alphaproteobacteria</taxon>
        <taxon>Kordiimonadales</taxon>
        <taxon>Temperatibacteraceae</taxon>
        <taxon>Temperatibacter</taxon>
    </lineage>
</organism>
<gene>
    <name evidence="7 9" type="primary">aspS</name>
    <name evidence="9" type="ORF">QGN29_11540</name>
</gene>
<dbReference type="InterPro" id="IPR004365">
    <property type="entry name" value="NA-bd_OB_tRNA"/>
</dbReference>
<dbReference type="InterPro" id="IPR006195">
    <property type="entry name" value="aa-tRNA-synth_II"/>
</dbReference>
<dbReference type="NCBIfam" id="NF001750">
    <property type="entry name" value="PRK00476.1"/>
    <property type="match status" value="1"/>
</dbReference>
<feature type="binding site" evidence="7">
    <location>
        <position position="484"/>
    </location>
    <ligand>
        <name>ATP</name>
        <dbReference type="ChEBI" id="CHEBI:30616"/>
    </ligand>
</feature>
<dbReference type="GO" id="GO:0006422">
    <property type="term" value="P:aspartyl-tRNA aminoacylation"/>
    <property type="evidence" value="ECO:0007669"/>
    <property type="project" value="UniProtKB-UniRule"/>
</dbReference>
<feature type="region of interest" description="Aspartate" evidence="7">
    <location>
        <begin position="199"/>
        <end position="202"/>
    </location>
</feature>
<feature type="binding site" evidence="7">
    <location>
        <position position="491"/>
    </location>
    <ligand>
        <name>L-aspartate</name>
        <dbReference type="ChEBI" id="CHEBI:29991"/>
    </ligand>
</feature>
<dbReference type="InterPro" id="IPR004115">
    <property type="entry name" value="GAD-like_sf"/>
</dbReference>
<proteinExistence type="inferred from homology"/>
<dbReference type="InterPro" id="IPR004524">
    <property type="entry name" value="Asp-tRNA-ligase_1"/>
</dbReference>
<protein>
    <recommendedName>
        <fullName evidence="7">Aspartate--tRNA(Asp/Asn) ligase</fullName>
        <ecNumber evidence="7">6.1.1.23</ecNumber>
    </recommendedName>
    <alternativeName>
        <fullName evidence="7">Aspartyl-tRNA synthetase</fullName>
        <shortName evidence="7">AspRS</shortName>
    </alternativeName>
    <alternativeName>
        <fullName evidence="7">Non-discriminating aspartyl-tRNA synthetase</fullName>
        <shortName evidence="7">ND-AspRS</shortName>
    </alternativeName>
</protein>
<comment type="similarity">
    <text evidence="1 7">Belongs to the class-II aminoacyl-tRNA synthetase family. Type 1 subfamily.</text>
</comment>
<dbReference type="PROSITE" id="PS50862">
    <property type="entry name" value="AA_TRNA_LIGASE_II"/>
    <property type="match status" value="1"/>
</dbReference>
<evidence type="ECO:0000313" key="10">
    <source>
        <dbReference type="Proteomes" id="UP001268683"/>
    </source>
</evidence>
<dbReference type="Pfam" id="PF00152">
    <property type="entry name" value="tRNA-synt_2"/>
    <property type="match status" value="1"/>
</dbReference>
<dbReference type="GO" id="GO:0050560">
    <property type="term" value="F:aspartate-tRNA(Asn) ligase activity"/>
    <property type="evidence" value="ECO:0007669"/>
    <property type="project" value="UniProtKB-EC"/>
</dbReference>
<dbReference type="InterPro" id="IPR045864">
    <property type="entry name" value="aa-tRNA-synth_II/BPL/LPL"/>
</dbReference>
<dbReference type="EC" id="6.1.1.23" evidence="7"/>
<evidence type="ECO:0000256" key="4">
    <source>
        <dbReference type="ARBA" id="ARBA00022840"/>
    </source>
</evidence>
<name>A0AA52HA27_9PROT</name>
<feature type="binding site" evidence="7">
    <location>
        <position position="221"/>
    </location>
    <ligand>
        <name>L-aspartate</name>
        <dbReference type="ChEBI" id="CHEBI:29991"/>
    </ligand>
</feature>
<dbReference type="InterPro" id="IPR004364">
    <property type="entry name" value="Aa-tRNA-synt_II"/>
</dbReference>
<dbReference type="InterPro" id="IPR002312">
    <property type="entry name" value="Asp/Asn-tRNA-synth_IIb"/>
</dbReference>
<evidence type="ECO:0000259" key="8">
    <source>
        <dbReference type="PROSITE" id="PS50862"/>
    </source>
</evidence>
<evidence type="ECO:0000256" key="5">
    <source>
        <dbReference type="ARBA" id="ARBA00022917"/>
    </source>
</evidence>
<dbReference type="InterPro" id="IPR047090">
    <property type="entry name" value="AspRS_core"/>
</dbReference>
<evidence type="ECO:0000256" key="1">
    <source>
        <dbReference type="ARBA" id="ARBA00006303"/>
    </source>
</evidence>
<feature type="domain" description="Aminoacyl-transfer RNA synthetases class-II family profile" evidence="8">
    <location>
        <begin position="144"/>
        <end position="557"/>
    </location>
</feature>
<dbReference type="SUPFAM" id="SSF55681">
    <property type="entry name" value="Class II aaRS and biotin synthetases"/>
    <property type="match status" value="1"/>
</dbReference>
<dbReference type="InterPro" id="IPR047089">
    <property type="entry name" value="Asp-tRNA-ligase_1_N"/>
</dbReference>
<dbReference type="GO" id="GO:0004815">
    <property type="term" value="F:aspartate-tRNA ligase activity"/>
    <property type="evidence" value="ECO:0007669"/>
    <property type="project" value="UniProtKB-UniRule"/>
</dbReference>
<evidence type="ECO:0000256" key="2">
    <source>
        <dbReference type="ARBA" id="ARBA00022598"/>
    </source>
</evidence>
<dbReference type="CDD" id="cd00777">
    <property type="entry name" value="AspRS_core"/>
    <property type="match status" value="1"/>
</dbReference>
<keyword evidence="10" id="KW-1185">Reference proteome</keyword>
<dbReference type="PANTHER" id="PTHR22594">
    <property type="entry name" value="ASPARTYL/LYSYL-TRNA SYNTHETASE"/>
    <property type="match status" value="1"/>
</dbReference>
<dbReference type="HAMAP" id="MF_00044">
    <property type="entry name" value="Asp_tRNA_synth_type1"/>
    <property type="match status" value="1"/>
</dbReference>
<dbReference type="CDD" id="cd04317">
    <property type="entry name" value="EcAspRS_like_N"/>
    <property type="match status" value="1"/>
</dbReference>
<comment type="subcellular location">
    <subcellularLocation>
        <location evidence="7">Cytoplasm</location>
    </subcellularLocation>
</comment>
<feature type="binding site" evidence="7">
    <location>
        <position position="450"/>
    </location>
    <ligand>
        <name>L-aspartate</name>
        <dbReference type="ChEBI" id="CHEBI:29991"/>
    </ligand>
</feature>
<dbReference type="GO" id="GO:0005737">
    <property type="term" value="C:cytoplasm"/>
    <property type="evidence" value="ECO:0007669"/>
    <property type="project" value="UniProtKB-SubCell"/>
</dbReference>
<dbReference type="InterPro" id="IPR029351">
    <property type="entry name" value="GAD_dom"/>
</dbReference>
<dbReference type="GO" id="GO:0005524">
    <property type="term" value="F:ATP binding"/>
    <property type="evidence" value="ECO:0007669"/>
    <property type="project" value="UniProtKB-UniRule"/>
</dbReference>
<comment type="subunit">
    <text evidence="7">Homodimer.</text>
</comment>
<dbReference type="AlphaFoldDB" id="A0AA52HA27"/>
<dbReference type="EMBL" id="CP123872">
    <property type="protein sequence ID" value="WND02183.1"/>
    <property type="molecule type" value="Genomic_DNA"/>
</dbReference>
<evidence type="ECO:0000256" key="7">
    <source>
        <dbReference type="HAMAP-Rule" id="MF_00044"/>
    </source>
</evidence>
<accession>A0AA52HA27</accession>
<dbReference type="SUPFAM" id="SSF50249">
    <property type="entry name" value="Nucleic acid-binding proteins"/>
    <property type="match status" value="1"/>
</dbReference>
<dbReference type="Gene3D" id="3.30.1360.30">
    <property type="entry name" value="GAD-like domain"/>
    <property type="match status" value="1"/>
</dbReference>
<evidence type="ECO:0000256" key="6">
    <source>
        <dbReference type="ARBA" id="ARBA00023146"/>
    </source>
</evidence>
<dbReference type="PRINTS" id="PR01042">
    <property type="entry name" value="TRNASYNTHASP"/>
</dbReference>
<keyword evidence="7" id="KW-0963">Cytoplasm</keyword>
<dbReference type="Pfam" id="PF01336">
    <property type="entry name" value="tRNA_anti-codon"/>
    <property type="match status" value="1"/>
</dbReference>